<dbReference type="Gene3D" id="4.10.240.10">
    <property type="entry name" value="Zn(2)-C6 fungal-type DNA-binding domain"/>
    <property type="match status" value="1"/>
</dbReference>
<name>A0A8K0UXK9_9AGAR</name>
<dbReference type="AlphaFoldDB" id="A0A8K0UXK9"/>
<dbReference type="GO" id="GO:0005634">
    <property type="term" value="C:nucleus"/>
    <property type="evidence" value="ECO:0007669"/>
    <property type="project" value="UniProtKB-SubCell"/>
</dbReference>
<dbReference type="PANTHER" id="PTHR46910">
    <property type="entry name" value="TRANSCRIPTION FACTOR PDR1"/>
    <property type="match status" value="1"/>
</dbReference>
<protein>
    <recommendedName>
        <fullName evidence="6">Zn(2)-C6 fungal-type domain-containing protein</fullName>
    </recommendedName>
</protein>
<evidence type="ECO:0000256" key="5">
    <source>
        <dbReference type="SAM" id="MobiDB-lite"/>
    </source>
</evidence>
<dbReference type="InterPro" id="IPR050987">
    <property type="entry name" value="AtrR-like"/>
</dbReference>
<evidence type="ECO:0000256" key="3">
    <source>
        <dbReference type="ARBA" id="ARBA00023125"/>
    </source>
</evidence>
<evidence type="ECO:0000256" key="2">
    <source>
        <dbReference type="ARBA" id="ARBA00022723"/>
    </source>
</evidence>
<evidence type="ECO:0000313" key="7">
    <source>
        <dbReference type="EMBL" id="KAH8107020.1"/>
    </source>
</evidence>
<evidence type="ECO:0000259" key="6">
    <source>
        <dbReference type="PROSITE" id="PS50048"/>
    </source>
</evidence>
<evidence type="ECO:0000256" key="4">
    <source>
        <dbReference type="ARBA" id="ARBA00023242"/>
    </source>
</evidence>
<dbReference type="EMBL" id="JAEVFJ010000002">
    <property type="protein sequence ID" value="KAH8107020.1"/>
    <property type="molecule type" value="Genomic_DNA"/>
</dbReference>
<keyword evidence="8" id="KW-1185">Reference proteome</keyword>
<comment type="caution">
    <text evidence="7">The sequence shown here is derived from an EMBL/GenBank/DDBJ whole genome shotgun (WGS) entry which is preliminary data.</text>
</comment>
<dbReference type="PROSITE" id="PS50048">
    <property type="entry name" value="ZN2_CY6_FUNGAL_2"/>
    <property type="match status" value="1"/>
</dbReference>
<dbReference type="Proteomes" id="UP000813824">
    <property type="component" value="Unassembled WGS sequence"/>
</dbReference>
<feature type="domain" description="Zn(2)-C6 fungal-type" evidence="6">
    <location>
        <begin position="51"/>
        <end position="90"/>
    </location>
</feature>
<dbReference type="CDD" id="cd00067">
    <property type="entry name" value="GAL4"/>
    <property type="match status" value="1"/>
</dbReference>
<feature type="region of interest" description="Disordered" evidence="5">
    <location>
        <begin position="595"/>
        <end position="647"/>
    </location>
</feature>
<dbReference type="Pfam" id="PF00172">
    <property type="entry name" value="Zn_clus"/>
    <property type="match status" value="1"/>
</dbReference>
<sequence length="772" mass="86974">MSQRRSLSRSTSPFNIPRGQAKVCPVHRVHIHHRRRPLVQSTGKKREQFAACGACRMRRVRCDLKDSPLTPSGQPSSCSNCRERGLNCVDEYAQNKAVKQLRKGRRIQQVEAVYGKTNPEEITLHHAPSPPAVIPKLQRDFFDSSFFRKLHIQRPVLDPQEFRSRYIAHLDGNPDCLPVAGQLLAMTLVVWAASFGVDEFGREFQDEDFQRRPEPIDEMLREMLYLIDLHGILRRPSWDGVRLLLLFLPLTQEILSPVMHESTLSQIHALCTVAPVSGYGTQDEYLEALLRGRVFWYGHVLDGVTNGLRGGRLFFDDEDLAFFESNLPSRSNGTKMFDTYNSTRRLLEIPLQIASVCRQINTYLTGPKARRLEVVNAAAISTAWNTLDRCWRELDDLRQWSMDIVEAEEMNRFIHGWQIYIFECYNIIREKLKERVTTQQGVESGPFELLRLYGDAKSRCDRAVRNVLVIIQQNLTTDFFRYDACLVRDGCFFAAFVLANDPGSLEADVDVCLKALSEMRWHFSKSDARMHTLKMMWESRLRNESPNPPDYLGSLVSNQYSDIRRQQHPPRTLSVPPLALATALDTSVISHSAPTTAYSEDGRWPMTGESSRSISGHGTLPPHLGSPLVPHHSPRYRHVSQPLAQPGTSAVASASLVGSLNASVGPSTMPSTPSLAFARQQDSTYYLHPAASYNEYSGYDDYDSTGDHAHSSSDSNHTPTPPAALRYQLPQQQQAYFSDSVNAYSHPSVVTGESPGGTLHHSPGPDEGTSYY</sequence>
<dbReference type="SMART" id="SM00066">
    <property type="entry name" value="GAL4"/>
    <property type="match status" value="1"/>
</dbReference>
<dbReference type="InterPro" id="IPR001138">
    <property type="entry name" value="Zn2Cys6_DnaBD"/>
</dbReference>
<dbReference type="OrthoDB" id="3263880at2759"/>
<keyword evidence="2" id="KW-0479">Metal-binding</keyword>
<dbReference type="InterPro" id="IPR036864">
    <property type="entry name" value="Zn2-C6_fun-type_DNA-bd_sf"/>
</dbReference>
<reference evidence="7" key="1">
    <citation type="journal article" date="2021" name="New Phytol.">
        <title>Evolutionary innovations through gain and loss of genes in the ectomycorrhizal Boletales.</title>
        <authorList>
            <person name="Wu G."/>
            <person name="Miyauchi S."/>
            <person name="Morin E."/>
            <person name="Kuo A."/>
            <person name="Drula E."/>
            <person name="Varga T."/>
            <person name="Kohler A."/>
            <person name="Feng B."/>
            <person name="Cao Y."/>
            <person name="Lipzen A."/>
            <person name="Daum C."/>
            <person name="Hundley H."/>
            <person name="Pangilinan J."/>
            <person name="Johnson J."/>
            <person name="Barry K."/>
            <person name="LaButti K."/>
            <person name="Ng V."/>
            <person name="Ahrendt S."/>
            <person name="Min B."/>
            <person name="Choi I.G."/>
            <person name="Park H."/>
            <person name="Plett J.M."/>
            <person name="Magnuson J."/>
            <person name="Spatafora J.W."/>
            <person name="Nagy L.G."/>
            <person name="Henrissat B."/>
            <person name="Grigoriev I.V."/>
            <person name="Yang Z.L."/>
            <person name="Xu J."/>
            <person name="Martin F.M."/>
        </authorList>
    </citation>
    <scope>NUCLEOTIDE SEQUENCE</scope>
    <source>
        <strain evidence="7">KKN 215</strain>
    </source>
</reference>
<gene>
    <name evidence="7" type="ORF">BXZ70DRAFT_885550</name>
</gene>
<proteinExistence type="predicted"/>
<feature type="region of interest" description="Disordered" evidence="5">
    <location>
        <begin position="698"/>
        <end position="723"/>
    </location>
</feature>
<dbReference type="PANTHER" id="PTHR46910:SF3">
    <property type="entry name" value="HALOTOLERANCE PROTEIN 9-RELATED"/>
    <property type="match status" value="1"/>
</dbReference>
<evidence type="ECO:0000313" key="8">
    <source>
        <dbReference type="Proteomes" id="UP000813824"/>
    </source>
</evidence>
<dbReference type="GO" id="GO:0003677">
    <property type="term" value="F:DNA binding"/>
    <property type="evidence" value="ECO:0007669"/>
    <property type="project" value="UniProtKB-KW"/>
</dbReference>
<dbReference type="GO" id="GO:0000981">
    <property type="term" value="F:DNA-binding transcription factor activity, RNA polymerase II-specific"/>
    <property type="evidence" value="ECO:0007669"/>
    <property type="project" value="InterPro"/>
</dbReference>
<comment type="subcellular location">
    <subcellularLocation>
        <location evidence="1">Nucleus</location>
    </subcellularLocation>
</comment>
<evidence type="ECO:0000256" key="1">
    <source>
        <dbReference type="ARBA" id="ARBA00004123"/>
    </source>
</evidence>
<dbReference type="SUPFAM" id="SSF57701">
    <property type="entry name" value="Zn2/Cys6 DNA-binding domain"/>
    <property type="match status" value="1"/>
</dbReference>
<dbReference type="CDD" id="cd12148">
    <property type="entry name" value="fungal_TF_MHR"/>
    <property type="match status" value="1"/>
</dbReference>
<keyword evidence="4" id="KW-0539">Nucleus</keyword>
<feature type="region of interest" description="Disordered" evidence="5">
    <location>
        <begin position="746"/>
        <end position="772"/>
    </location>
</feature>
<organism evidence="7 8">
    <name type="scientific">Cristinia sonorae</name>
    <dbReference type="NCBI Taxonomy" id="1940300"/>
    <lineage>
        <taxon>Eukaryota</taxon>
        <taxon>Fungi</taxon>
        <taxon>Dikarya</taxon>
        <taxon>Basidiomycota</taxon>
        <taxon>Agaricomycotina</taxon>
        <taxon>Agaricomycetes</taxon>
        <taxon>Agaricomycetidae</taxon>
        <taxon>Agaricales</taxon>
        <taxon>Pleurotineae</taxon>
        <taxon>Stephanosporaceae</taxon>
        <taxon>Cristinia</taxon>
    </lineage>
</organism>
<dbReference type="GO" id="GO:0008270">
    <property type="term" value="F:zinc ion binding"/>
    <property type="evidence" value="ECO:0007669"/>
    <property type="project" value="InterPro"/>
</dbReference>
<keyword evidence="3" id="KW-0238">DNA-binding</keyword>
<accession>A0A8K0UXK9</accession>